<proteinExistence type="predicted"/>
<gene>
    <name evidence="2" type="ORF">C5Y98_19710</name>
</gene>
<evidence type="ECO:0000256" key="1">
    <source>
        <dbReference type="SAM" id="Phobius"/>
    </source>
</evidence>
<evidence type="ECO:0000313" key="3">
    <source>
        <dbReference type="Proteomes" id="UP000239388"/>
    </source>
</evidence>
<feature type="transmembrane region" description="Helical" evidence="1">
    <location>
        <begin position="16"/>
        <end position="37"/>
    </location>
</feature>
<name>A0A2S8FI70_9BACT</name>
<dbReference type="EMBL" id="PUIB01000019">
    <property type="protein sequence ID" value="PQO31644.1"/>
    <property type="molecule type" value="Genomic_DNA"/>
</dbReference>
<keyword evidence="1" id="KW-1133">Transmembrane helix</keyword>
<accession>A0A2S8FI70</accession>
<dbReference type="Proteomes" id="UP000239388">
    <property type="component" value="Unassembled WGS sequence"/>
</dbReference>
<organism evidence="2 3">
    <name type="scientific">Blastopirellula marina</name>
    <dbReference type="NCBI Taxonomy" id="124"/>
    <lineage>
        <taxon>Bacteria</taxon>
        <taxon>Pseudomonadati</taxon>
        <taxon>Planctomycetota</taxon>
        <taxon>Planctomycetia</taxon>
        <taxon>Pirellulales</taxon>
        <taxon>Pirellulaceae</taxon>
        <taxon>Blastopirellula</taxon>
    </lineage>
</organism>
<protein>
    <submittedName>
        <fullName evidence="2">Uncharacterized protein</fullName>
    </submittedName>
</protein>
<comment type="caution">
    <text evidence="2">The sequence shown here is derived from an EMBL/GenBank/DDBJ whole genome shotgun (WGS) entry which is preliminary data.</text>
</comment>
<evidence type="ECO:0000313" key="2">
    <source>
        <dbReference type="EMBL" id="PQO31644.1"/>
    </source>
</evidence>
<reference evidence="2 3" key="1">
    <citation type="submission" date="2018-02" db="EMBL/GenBank/DDBJ databases">
        <title>Comparative genomes isolates from brazilian mangrove.</title>
        <authorList>
            <person name="Araujo J.E."/>
            <person name="Taketani R.G."/>
            <person name="Silva M.C.P."/>
            <person name="Loureco M.V."/>
            <person name="Andreote F.D."/>
        </authorList>
    </citation>
    <scope>NUCLEOTIDE SEQUENCE [LARGE SCALE GENOMIC DNA]</scope>
    <source>
        <strain evidence="2 3">NAP PRIS-MGV</strain>
    </source>
</reference>
<keyword evidence="1" id="KW-0812">Transmembrane</keyword>
<dbReference type="AlphaFoldDB" id="A0A2S8FI70"/>
<keyword evidence="1" id="KW-0472">Membrane</keyword>
<sequence>MTVTDQPAWRFTLKQMLVNIGILSILLAGAAAIFHALNRAIDDARLSARQGETYQMMAAIRYGQESLFSQEAAAPGSWRTILENQTGYTVPRCENCPGPNHHDKLVIVFPYSERIGETWEEGINVLWVEHPALHLGDNASGVYSPREFLETVRQAARSRPEVFHSRLAITNGRAGLYPVTTVGTYVDFLDSLPVGKEYDGNFSAYLKSRQP</sequence>